<dbReference type="NCBIfam" id="NF038032">
    <property type="entry name" value="CehA_McbA_metalo"/>
    <property type="match status" value="1"/>
</dbReference>
<dbReference type="Gene3D" id="2.120.10.10">
    <property type="match status" value="1"/>
</dbReference>
<keyword evidence="3" id="KW-1185">Reference proteome</keyword>
<evidence type="ECO:0008006" key="4">
    <source>
        <dbReference type="Google" id="ProtNLM"/>
    </source>
</evidence>
<dbReference type="Proteomes" id="UP001501570">
    <property type="component" value="Unassembled WGS sequence"/>
</dbReference>
<evidence type="ECO:0000313" key="2">
    <source>
        <dbReference type="EMBL" id="GAA5194372.1"/>
    </source>
</evidence>
<dbReference type="Gene3D" id="3.20.20.140">
    <property type="entry name" value="Metal-dependent hydrolases"/>
    <property type="match status" value="1"/>
</dbReference>
<accession>A0ABP9SG03</accession>
<proteinExistence type="predicted"/>
<feature type="region of interest" description="Disordered" evidence="1">
    <location>
        <begin position="36"/>
        <end position="97"/>
    </location>
</feature>
<evidence type="ECO:0000313" key="3">
    <source>
        <dbReference type="Proteomes" id="UP001501570"/>
    </source>
</evidence>
<feature type="region of interest" description="Disordered" evidence="1">
    <location>
        <begin position="631"/>
        <end position="650"/>
    </location>
</feature>
<name>A0ABP9SG03_9ACTN</name>
<sequence length="825" mass="87923">MGNDKMELSRRQLMAISGGTVVAATGLTATPAFASAADADGAKKPDGPGRQAPKGVWLAGDTHVHDDHSSDGSLPRQESGQTLPGNLPVADQIGQGERTDLDFMPLTDHRTYDQQWDPGWQSSKLLLIPGEEANGSPHAIVLGAVDTIVDGANPAGSAAFRHVQQSVWDAHAQNAIWSVAHPDDGEYTPEDGPNDNASVQGMNTVEVYNVASDPDAEIDYAENRWNRGFRFGVTAASDCHFRELWGIAGPGQPTTYVFAAQRSVRGILDGLRAGRTTVSVSRTGPFVTLEADVDGDGVFEAMGGDEVIVNDDRLPHRASLRVRIQSGAGTTVRVYASPGRSAGPVATVTPSAADETHLVPIRLTGAQTWYRVEVRAPGAASGAEADPTLPDQLRAATSPVFISVKRPADPRPELPLPAPARGDDRASVALGEDGGFAGFADVAVRDGVAHVVAEVHDGSSTTVVYRQVPPHGQPAKPVTLSGDSATARSPRVAVSGRDVWVVWADERGQEQPHRSSIYLRHSRNGGHSFDPETRLTHGTGRAIHPAIALLDAEHPVVAWADNTGGAFDVYAQVVGLDRDPANLSATGKTTSPGDGTDARSARFPASLFPSVAVGRDGRVLVAWQDDRFDPDPLWTGHTPAPGQAPSGTDPDNWQILASTRPERGQGWGAPVQVSAVTTMADRHPSVLADAEGAFVAVWESSALQSSGANIGLRYGRSTDGGKTWSPFQTVAPDPDAMSQRPRLSLDPDRSVRVVWYDTRAADWRWKVFTARLDVHKGWTAPTQLSIAGNGTWPAADQGVVVFTSDRQARRTQRDWTQQIYLLQAH</sequence>
<dbReference type="InterPro" id="IPR036278">
    <property type="entry name" value="Sialidase_sf"/>
</dbReference>
<dbReference type="SUPFAM" id="SSF50939">
    <property type="entry name" value="Sialidases"/>
    <property type="match status" value="1"/>
</dbReference>
<dbReference type="EMBL" id="BAABJQ010000021">
    <property type="protein sequence ID" value="GAA5194372.1"/>
    <property type="molecule type" value="Genomic_DNA"/>
</dbReference>
<dbReference type="SUPFAM" id="SSF89550">
    <property type="entry name" value="PHP domain-like"/>
    <property type="match status" value="1"/>
</dbReference>
<evidence type="ECO:0000256" key="1">
    <source>
        <dbReference type="SAM" id="MobiDB-lite"/>
    </source>
</evidence>
<gene>
    <name evidence="2" type="ORF">GCM10023322_58570</name>
</gene>
<protein>
    <recommendedName>
        <fullName evidence="4">BNR repeat-like domain-containing protein</fullName>
    </recommendedName>
</protein>
<organism evidence="2 3">
    <name type="scientific">Rugosimonospora acidiphila</name>
    <dbReference type="NCBI Taxonomy" id="556531"/>
    <lineage>
        <taxon>Bacteria</taxon>
        <taxon>Bacillati</taxon>
        <taxon>Actinomycetota</taxon>
        <taxon>Actinomycetes</taxon>
        <taxon>Micromonosporales</taxon>
        <taxon>Micromonosporaceae</taxon>
        <taxon>Rugosimonospora</taxon>
    </lineage>
</organism>
<comment type="caution">
    <text evidence="2">The sequence shown here is derived from an EMBL/GenBank/DDBJ whole genome shotgun (WGS) entry which is preliminary data.</text>
</comment>
<feature type="region of interest" description="Disordered" evidence="1">
    <location>
        <begin position="465"/>
        <end position="487"/>
    </location>
</feature>
<dbReference type="CDD" id="cd15482">
    <property type="entry name" value="Sialidase_non-viral"/>
    <property type="match status" value="1"/>
</dbReference>
<dbReference type="InterPro" id="IPR016195">
    <property type="entry name" value="Pol/histidinol_Pase-like"/>
</dbReference>
<reference evidence="3" key="1">
    <citation type="journal article" date="2019" name="Int. J. Syst. Evol. Microbiol.">
        <title>The Global Catalogue of Microorganisms (GCM) 10K type strain sequencing project: providing services to taxonomists for standard genome sequencing and annotation.</title>
        <authorList>
            <consortium name="The Broad Institute Genomics Platform"/>
            <consortium name="The Broad Institute Genome Sequencing Center for Infectious Disease"/>
            <person name="Wu L."/>
            <person name="Ma J."/>
        </authorList>
    </citation>
    <scope>NUCLEOTIDE SEQUENCE [LARGE SCALE GENOMIC DNA]</scope>
    <source>
        <strain evidence="3">JCM 18304</strain>
    </source>
</reference>
<dbReference type="InterPro" id="IPR006311">
    <property type="entry name" value="TAT_signal"/>
</dbReference>
<dbReference type="PROSITE" id="PS51318">
    <property type="entry name" value="TAT"/>
    <property type="match status" value="1"/>
</dbReference>